<dbReference type="GO" id="GO:0009306">
    <property type="term" value="P:protein secretion"/>
    <property type="evidence" value="ECO:0007669"/>
    <property type="project" value="TreeGrafter"/>
</dbReference>
<dbReference type="InterPro" id="IPR007627">
    <property type="entry name" value="RNA_pol_sigma70_r2"/>
</dbReference>
<evidence type="ECO:0000256" key="2">
    <source>
        <dbReference type="ARBA" id="ARBA00022729"/>
    </source>
</evidence>
<dbReference type="Gene3D" id="1.10.10.10">
    <property type="entry name" value="Winged helix-like DNA-binding domain superfamily/Winged helix DNA-binding domain"/>
    <property type="match status" value="1"/>
</dbReference>
<comment type="subcellular location">
    <subcellularLocation>
        <location evidence="1">Membrane</location>
    </subcellularLocation>
</comment>
<dbReference type="GO" id="GO:0006352">
    <property type="term" value="P:DNA-templated transcription initiation"/>
    <property type="evidence" value="ECO:0007669"/>
    <property type="project" value="InterPro"/>
</dbReference>
<dbReference type="InterPro" id="IPR014284">
    <property type="entry name" value="RNA_pol_sigma-70_dom"/>
</dbReference>
<dbReference type="InterPro" id="IPR038591">
    <property type="entry name" value="NolW-like_sf"/>
</dbReference>
<dbReference type="InterPro" id="IPR013325">
    <property type="entry name" value="RNA_pol_sigma_r2"/>
</dbReference>
<dbReference type="GO" id="GO:0015627">
    <property type="term" value="C:type II protein secretion system complex"/>
    <property type="evidence" value="ECO:0007669"/>
    <property type="project" value="TreeGrafter"/>
</dbReference>
<feature type="domain" description="RNA polymerase sigma-70 region 2" evidence="6">
    <location>
        <begin position="42"/>
        <end position="108"/>
    </location>
</feature>
<dbReference type="InterPro" id="IPR013324">
    <property type="entry name" value="RNA_pol_sigma_r3/r4-like"/>
</dbReference>
<dbReference type="InterPro" id="IPR005644">
    <property type="entry name" value="NolW-like"/>
</dbReference>
<evidence type="ECO:0000259" key="6">
    <source>
        <dbReference type="Pfam" id="PF04542"/>
    </source>
</evidence>
<evidence type="ECO:0000256" key="1">
    <source>
        <dbReference type="ARBA" id="ARBA00004370"/>
    </source>
</evidence>
<dbReference type="RefSeq" id="WP_162669140.1">
    <property type="nucleotide sequence ID" value="NZ_LR593886.1"/>
</dbReference>
<dbReference type="SUPFAM" id="SSF88946">
    <property type="entry name" value="Sigma2 domain of RNA polymerase sigma factors"/>
    <property type="match status" value="1"/>
</dbReference>
<dbReference type="GO" id="GO:0003677">
    <property type="term" value="F:DNA binding"/>
    <property type="evidence" value="ECO:0007669"/>
    <property type="project" value="InterPro"/>
</dbReference>
<dbReference type="Gene3D" id="1.10.1740.10">
    <property type="match status" value="1"/>
</dbReference>
<feature type="domain" description="RNA polymerase sigma factor 70 region 4 type 2" evidence="7">
    <location>
        <begin position="136"/>
        <end position="187"/>
    </location>
</feature>
<dbReference type="CDD" id="cd06171">
    <property type="entry name" value="Sigma70_r4"/>
    <property type="match status" value="1"/>
</dbReference>
<evidence type="ECO:0000313" key="8">
    <source>
        <dbReference type="EMBL" id="VTR94629.1"/>
    </source>
</evidence>
<keyword evidence="2" id="KW-0732">Signal</keyword>
<dbReference type="EMBL" id="LR593886">
    <property type="protein sequence ID" value="VTR94629.1"/>
    <property type="molecule type" value="Genomic_DNA"/>
</dbReference>
<reference evidence="8 9" key="1">
    <citation type="submission" date="2019-05" db="EMBL/GenBank/DDBJ databases">
        <authorList>
            <consortium name="Science for Life Laboratories"/>
        </authorList>
    </citation>
    <scope>NUCLEOTIDE SEQUENCE [LARGE SCALE GENOMIC DNA]</scope>
    <source>
        <strain evidence="8">Soil9</strain>
    </source>
</reference>
<dbReference type="Pfam" id="PF03958">
    <property type="entry name" value="Secretin_N"/>
    <property type="match status" value="1"/>
</dbReference>
<feature type="region of interest" description="Disordered" evidence="4">
    <location>
        <begin position="705"/>
        <end position="748"/>
    </location>
</feature>
<gene>
    <name evidence="8" type="ORF">SOIL9_30850</name>
</gene>
<dbReference type="AlphaFoldDB" id="A0A6P2D0G5"/>
<evidence type="ECO:0000256" key="3">
    <source>
        <dbReference type="ARBA" id="ARBA00023136"/>
    </source>
</evidence>
<protein>
    <recommendedName>
        <fullName evidence="10">ECF RNA polymerase sigma factor SigE</fullName>
    </recommendedName>
</protein>
<dbReference type="PANTHER" id="PTHR30332:SF24">
    <property type="entry name" value="SECRETIN GSPD-RELATED"/>
    <property type="match status" value="1"/>
</dbReference>
<sequence length="910" mass="98522">MNTVVQILDTIADEAARAERTDGQLLDLFVRSRDEHAFATVVRRHGPMVLGVCRRVLGNPTDAEDAFQAAFLVLARRATAIDTRRPLAQWLYGVAYNTARKLRQSNTRRAARISPLAESPEPHAPLPAEHNELLAILDDELSRLPERYRALIVLCDLEGHTRKEVAHQLACPEGTVAGRLARAREMLAARLTARVGAPAAAVFLAALADRTASAASPAMVTNTVRAVAIDNLVRATAKGLISRRVADTTEGVLRAMFLKNVRTVASAALCCGLVLASAAGLFHFTSANAQPTPEPNSPLNRFATTNPPPLPPVVSGPKVLTVIPLRELDCTETAATLTKLFDARTTTITPVPEDKALLVYADTKTTKQVETALAKLGEPGARKTSVFRLDKKADCVETAKTLNEAFGKSRATIVPVPNDHVLLVYATEPDTQTVQKLIAKVLAVEPSAGAESTTRVLTLKNRKAEEVASVIQTLVAPRRLQVIALPAQNQIILVGPPDALETAILLATEMEKLADKLPPVRPDTPSRPDPGVDPHMVLPTKMFSFNVKDVAWSEVLDTYSTLSGLSLVTTVKPTGKFTCTPGDRKFTLTEITDLINEGLMQQKMILVRGKFTFFIHPADERLDAKMIHQIDLNDLGEYGRTEFVQTTIPLRALDAADVKDEIRRLLTPFGVIVFAKGDRIIVCDTAGNVARIAKTLGDIEKATLNAKPFGTPGGADPRKAPANSPGFDPRGGAQPSIDPRTVSPESKPLTFKFKDTPWPEVLATYAAVTGLRANISSKPKGTFTFTPPKTPQTYTLAEITDLLNEALIPEGFLIVRSWNSFTLISADEKVDPLLVRIVTVAELKTCGKTELVRVNVPVERDVNDELIAELKKLIGPFGTISLLKGQVAVQGIASHVTKAVTVLHQLKTEK</sequence>
<dbReference type="Gene3D" id="3.30.1370.120">
    <property type="match status" value="2"/>
</dbReference>
<evidence type="ECO:0000259" key="7">
    <source>
        <dbReference type="Pfam" id="PF08281"/>
    </source>
</evidence>
<dbReference type="InterPro" id="IPR013249">
    <property type="entry name" value="RNA_pol_sigma70_r4_t2"/>
</dbReference>
<dbReference type="Pfam" id="PF04542">
    <property type="entry name" value="Sigma70_r2"/>
    <property type="match status" value="1"/>
</dbReference>
<dbReference type="GO" id="GO:0016020">
    <property type="term" value="C:membrane"/>
    <property type="evidence" value="ECO:0007669"/>
    <property type="project" value="UniProtKB-SubCell"/>
</dbReference>
<dbReference type="Pfam" id="PF08281">
    <property type="entry name" value="Sigma70_r4_2"/>
    <property type="match status" value="1"/>
</dbReference>
<name>A0A6P2D0G5_9BACT</name>
<dbReference type="NCBIfam" id="TIGR02937">
    <property type="entry name" value="sigma70-ECF"/>
    <property type="match status" value="1"/>
</dbReference>
<accession>A0A6P2D0G5</accession>
<dbReference type="Proteomes" id="UP000464178">
    <property type="component" value="Chromosome"/>
</dbReference>
<organism evidence="8 9">
    <name type="scientific">Gemmata massiliana</name>
    <dbReference type="NCBI Taxonomy" id="1210884"/>
    <lineage>
        <taxon>Bacteria</taxon>
        <taxon>Pseudomonadati</taxon>
        <taxon>Planctomycetota</taxon>
        <taxon>Planctomycetia</taxon>
        <taxon>Gemmatales</taxon>
        <taxon>Gemmataceae</taxon>
        <taxon>Gemmata</taxon>
    </lineage>
</organism>
<feature type="domain" description="NolW-like" evidence="5">
    <location>
        <begin position="454"/>
        <end position="511"/>
    </location>
</feature>
<dbReference type="KEGG" id="gms:SOIL9_30850"/>
<dbReference type="InterPro" id="IPR036388">
    <property type="entry name" value="WH-like_DNA-bd_sf"/>
</dbReference>
<evidence type="ECO:0000313" key="9">
    <source>
        <dbReference type="Proteomes" id="UP000464178"/>
    </source>
</evidence>
<evidence type="ECO:0000259" key="5">
    <source>
        <dbReference type="Pfam" id="PF03958"/>
    </source>
</evidence>
<dbReference type="InterPro" id="IPR050810">
    <property type="entry name" value="Bact_Secretion_Sys_Channel"/>
</dbReference>
<keyword evidence="9" id="KW-1185">Reference proteome</keyword>
<dbReference type="SUPFAM" id="SSF88659">
    <property type="entry name" value="Sigma3 and sigma4 domains of RNA polymerase sigma factors"/>
    <property type="match status" value="1"/>
</dbReference>
<evidence type="ECO:0000256" key="4">
    <source>
        <dbReference type="SAM" id="MobiDB-lite"/>
    </source>
</evidence>
<keyword evidence="3" id="KW-0472">Membrane</keyword>
<evidence type="ECO:0008006" key="10">
    <source>
        <dbReference type="Google" id="ProtNLM"/>
    </source>
</evidence>
<dbReference type="GO" id="GO:0016987">
    <property type="term" value="F:sigma factor activity"/>
    <property type="evidence" value="ECO:0007669"/>
    <property type="project" value="InterPro"/>
</dbReference>
<proteinExistence type="predicted"/>
<dbReference type="PANTHER" id="PTHR30332">
    <property type="entry name" value="PROBABLE GENERAL SECRETION PATHWAY PROTEIN D"/>
    <property type="match status" value="1"/>
</dbReference>